<feature type="transmembrane region" description="Helical" evidence="1">
    <location>
        <begin position="219"/>
        <end position="237"/>
    </location>
</feature>
<protein>
    <recommendedName>
        <fullName evidence="5">Amino acid transporter</fullName>
    </recommendedName>
</protein>
<feature type="transmembrane region" description="Helical" evidence="1">
    <location>
        <begin position="437"/>
        <end position="457"/>
    </location>
</feature>
<evidence type="ECO:0008006" key="5">
    <source>
        <dbReference type="Google" id="ProtNLM"/>
    </source>
</evidence>
<keyword evidence="1" id="KW-1133">Transmembrane helix</keyword>
<evidence type="ECO:0000256" key="2">
    <source>
        <dbReference type="SAM" id="SignalP"/>
    </source>
</evidence>
<feature type="transmembrane region" description="Helical" evidence="1">
    <location>
        <begin position="194"/>
        <end position="212"/>
    </location>
</feature>
<keyword evidence="2" id="KW-0732">Signal</keyword>
<feature type="transmembrane region" description="Helical" evidence="1">
    <location>
        <begin position="464"/>
        <end position="488"/>
    </location>
</feature>
<feature type="transmembrane region" description="Helical" evidence="1">
    <location>
        <begin position="500"/>
        <end position="525"/>
    </location>
</feature>
<feature type="transmembrane region" description="Helical" evidence="1">
    <location>
        <begin position="257"/>
        <end position="276"/>
    </location>
</feature>
<feature type="signal peptide" evidence="2">
    <location>
        <begin position="1"/>
        <end position="27"/>
    </location>
</feature>
<evidence type="ECO:0000313" key="4">
    <source>
        <dbReference type="Proteomes" id="UP001189429"/>
    </source>
</evidence>
<evidence type="ECO:0000313" key="3">
    <source>
        <dbReference type="EMBL" id="CAK0870400.1"/>
    </source>
</evidence>
<proteinExistence type="predicted"/>
<gene>
    <name evidence="3" type="ORF">PCOR1329_LOCUS56525</name>
</gene>
<reference evidence="3" key="1">
    <citation type="submission" date="2023-10" db="EMBL/GenBank/DDBJ databases">
        <authorList>
            <person name="Chen Y."/>
            <person name="Shah S."/>
            <person name="Dougan E. K."/>
            <person name="Thang M."/>
            <person name="Chan C."/>
        </authorList>
    </citation>
    <scope>NUCLEOTIDE SEQUENCE [LARGE SCALE GENOMIC DNA]</scope>
</reference>
<feature type="transmembrane region" description="Helical" evidence="1">
    <location>
        <begin position="408"/>
        <end position="425"/>
    </location>
</feature>
<organism evidence="3 4">
    <name type="scientific">Prorocentrum cordatum</name>
    <dbReference type="NCBI Taxonomy" id="2364126"/>
    <lineage>
        <taxon>Eukaryota</taxon>
        <taxon>Sar</taxon>
        <taxon>Alveolata</taxon>
        <taxon>Dinophyceae</taxon>
        <taxon>Prorocentrales</taxon>
        <taxon>Prorocentraceae</taxon>
        <taxon>Prorocentrum</taxon>
    </lineage>
</organism>
<feature type="chain" id="PRO_5046812425" description="Amino acid transporter" evidence="2">
    <location>
        <begin position="28"/>
        <end position="655"/>
    </location>
</feature>
<accession>A0ABN9VBX1</accession>
<keyword evidence="4" id="KW-1185">Reference proteome</keyword>
<evidence type="ECO:0000256" key="1">
    <source>
        <dbReference type="SAM" id="Phobius"/>
    </source>
</evidence>
<keyword evidence="1" id="KW-0812">Transmembrane</keyword>
<keyword evidence="1" id="KW-0472">Membrane</keyword>
<feature type="transmembrane region" description="Helical" evidence="1">
    <location>
        <begin position="296"/>
        <end position="313"/>
    </location>
</feature>
<dbReference type="EMBL" id="CAUYUJ010016957">
    <property type="protein sequence ID" value="CAK0870400.1"/>
    <property type="molecule type" value="Genomic_DNA"/>
</dbReference>
<sequence>MPGRRRAAPGAALLACAALLRAAAGSAATGLAEVLLPREARAPPASADPAPRRPRAARGTMAPCATALDGRAGDDGAALLARTLLLQTHLEQRTAVVVQHSSNASRNLEVQRLTDTQEAADTPVSDLDFRQTWKALVGTVSDADTRGSDLVDSRQMWKALVGTVPDGSKVRAAAKLSRGFRKDVLGYWSTNAQLLKLGLAAALVITVPALLLEQYGLLMVVYVASIVSIGLLTTVLQEPADDTPGEVNLAIEMATQTLGWVISTVLSAGLFAARWLFNKIHGGKGAQLPSGREAGAMVASGLIAAMTSMAIVLDGPSEHDGTTCGVVREAGILWMPVLWRYQFGVDLGFKRLNSIPGGAPLGDPLAIAPATISSTLWVFIIVLTTALNIVVGEAALKRGPNVDINAQNAVASGMCSVLMMGYMVIFHSSYSLASLPAVNGGLFTKLVVAMHVVTVFIQSRLLKYFDAISTMVARVLVGPSLIVCMRLISDHLVVDHGAAIASVVVSGGCLCWFWNGSLLVGGSALGCLEKGSERAPAGRLLQGASAADVHGVASSARLGHGELLPKESCNPTALECRLPLPPRAPVQDDCESDEDGEWWWQPEPPELAVRTVPAAEAAYVLMAHVEDQGKQPFSSLCICLGGGTKGFRLRHRSPQ</sequence>
<feature type="transmembrane region" description="Helical" evidence="1">
    <location>
        <begin position="376"/>
        <end position="396"/>
    </location>
</feature>
<name>A0ABN9VBX1_9DINO</name>
<comment type="caution">
    <text evidence="3">The sequence shown here is derived from an EMBL/GenBank/DDBJ whole genome shotgun (WGS) entry which is preliminary data.</text>
</comment>
<dbReference type="Proteomes" id="UP001189429">
    <property type="component" value="Unassembled WGS sequence"/>
</dbReference>